<keyword evidence="1" id="KW-0472">Membrane</keyword>
<feature type="transmembrane region" description="Helical" evidence="1">
    <location>
        <begin position="51"/>
        <end position="70"/>
    </location>
</feature>
<dbReference type="EMBL" id="SRMB01000001">
    <property type="protein sequence ID" value="TGE27921.1"/>
    <property type="molecule type" value="Genomic_DNA"/>
</dbReference>
<sequence>MNAPDPAAPERITLFDRRHVRRQRGKALSHIVPALVLLTTAIGAVTGQEPLTPVTVLEFVVGAAYLGLMVRELRHLQHHAHHQEKIAWLELAAAGILGLEGYHILHRHHVADQARGVQTFHLLPYLYFLLAVLFVVLAFNSYHINRRRHLHLHAEGFGGRLRLLGRKFQFTWAEVAAVEPSGAADLLVECTDGTRHHLSFAHLHDGPAHRDRLVAQAQQVVGRA</sequence>
<keyword evidence="1" id="KW-1133">Transmembrane helix</keyword>
<name>A0A4Z0QFW9_9BACT</name>
<keyword evidence="1" id="KW-0812">Transmembrane</keyword>
<dbReference type="RefSeq" id="WP_135391294.1">
    <property type="nucleotide sequence ID" value="NZ_SRMB01000001.1"/>
</dbReference>
<dbReference type="OrthoDB" id="882322at2"/>
<comment type="caution">
    <text evidence="2">The sequence shown here is derived from an EMBL/GenBank/DDBJ whole genome shotgun (WGS) entry which is preliminary data.</text>
</comment>
<feature type="transmembrane region" description="Helical" evidence="1">
    <location>
        <begin position="86"/>
        <end position="105"/>
    </location>
</feature>
<accession>A0A4Z0QFW9</accession>
<evidence type="ECO:0000313" key="2">
    <source>
        <dbReference type="EMBL" id="TGE27921.1"/>
    </source>
</evidence>
<proteinExistence type="predicted"/>
<protein>
    <recommendedName>
        <fullName evidence="4">PH domain-containing protein</fullName>
    </recommendedName>
</protein>
<evidence type="ECO:0000313" key="3">
    <source>
        <dbReference type="Proteomes" id="UP000298471"/>
    </source>
</evidence>
<organism evidence="2 3">
    <name type="scientific">Hymenobacter metallicola</name>
    <dbReference type="NCBI Taxonomy" id="2563114"/>
    <lineage>
        <taxon>Bacteria</taxon>
        <taxon>Pseudomonadati</taxon>
        <taxon>Bacteroidota</taxon>
        <taxon>Cytophagia</taxon>
        <taxon>Cytophagales</taxon>
        <taxon>Hymenobacteraceae</taxon>
        <taxon>Hymenobacter</taxon>
    </lineage>
</organism>
<evidence type="ECO:0008006" key="4">
    <source>
        <dbReference type="Google" id="ProtNLM"/>
    </source>
</evidence>
<keyword evidence="3" id="KW-1185">Reference proteome</keyword>
<feature type="transmembrane region" description="Helical" evidence="1">
    <location>
        <begin position="27"/>
        <end position="45"/>
    </location>
</feature>
<gene>
    <name evidence="2" type="ORF">E5K02_00205</name>
</gene>
<dbReference type="AlphaFoldDB" id="A0A4Z0QFW9"/>
<evidence type="ECO:0000256" key="1">
    <source>
        <dbReference type="SAM" id="Phobius"/>
    </source>
</evidence>
<reference evidence="2 3" key="1">
    <citation type="submission" date="2019-04" db="EMBL/GenBank/DDBJ databases">
        <authorList>
            <person name="Feng G."/>
            <person name="Zhang J."/>
            <person name="Zhu H."/>
        </authorList>
    </citation>
    <scope>NUCLEOTIDE SEQUENCE [LARGE SCALE GENOMIC DNA]</scope>
    <source>
        <strain evidence="2 3">9PBR-1</strain>
    </source>
</reference>
<dbReference type="Proteomes" id="UP000298471">
    <property type="component" value="Unassembled WGS sequence"/>
</dbReference>
<feature type="transmembrane region" description="Helical" evidence="1">
    <location>
        <begin position="125"/>
        <end position="142"/>
    </location>
</feature>